<sequence length="175" mass="20289">MGAMATAPEPVPFVLKRWLSMPNGMQQSNPAVQFRAHRHDVLNELQLIRAYLQMERPAQAVAVVDRLSTWLQSLTTWQINAGAFGEQLMWTAAVCPHVLLESFACHKEPDDEAVEQFRKWLQTWNDELSIHGQRGRMRVTVDEHGFQVVCSGEGWERFDEWVRIYPALNFVVNRW</sequence>
<gene>
    <name evidence="5" type="ORF">SAMN04489725_105105</name>
</gene>
<evidence type="ECO:0000256" key="1">
    <source>
        <dbReference type="ARBA" id="ARBA00022553"/>
    </source>
</evidence>
<accession>A0A1H2T7F4</accession>
<evidence type="ECO:0000313" key="5">
    <source>
        <dbReference type="EMBL" id="SDW39697.1"/>
    </source>
</evidence>
<keyword evidence="6" id="KW-1185">Reference proteome</keyword>
<dbReference type="Proteomes" id="UP000182589">
    <property type="component" value="Unassembled WGS sequence"/>
</dbReference>
<feature type="domain" description="SpoOB alpha-helical" evidence="4">
    <location>
        <begin position="34"/>
        <end position="71"/>
    </location>
</feature>
<proteinExistence type="predicted"/>
<dbReference type="STRING" id="89784.SAMN04489725_105105"/>
<evidence type="ECO:0000313" key="6">
    <source>
        <dbReference type="Proteomes" id="UP000182589"/>
    </source>
</evidence>
<dbReference type="InterPro" id="IPR016120">
    <property type="entry name" value="Sig_transdc_His_kin_SpoOB"/>
</dbReference>
<dbReference type="SUPFAM" id="SSF55890">
    <property type="entry name" value="Sporulation response regulatory protein Spo0B"/>
    <property type="match status" value="1"/>
</dbReference>
<evidence type="ECO:0000256" key="3">
    <source>
        <dbReference type="ARBA" id="ARBA00022777"/>
    </source>
</evidence>
<dbReference type="AlphaFoldDB" id="A0A1H2T7F4"/>
<evidence type="ECO:0000259" key="4">
    <source>
        <dbReference type="Pfam" id="PF14689"/>
    </source>
</evidence>
<dbReference type="Pfam" id="PF14689">
    <property type="entry name" value="SPOB_a"/>
    <property type="match status" value="1"/>
</dbReference>
<dbReference type="InterPro" id="IPR039506">
    <property type="entry name" value="SPOB_a"/>
</dbReference>
<evidence type="ECO:0000256" key="2">
    <source>
        <dbReference type="ARBA" id="ARBA00022679"/>
    </source>
</evidence>
<reference evidence="6" key="1">
    <citation type="submission" date="2016-10" db="EMBL/GenBank/DDBJ databases">
        <authorList>
            <person name="Varghese N."/>
        </authorList>
    </citation>
    <scope>NUCLEOTIDE SEQUENCE [LARGE SCALE GENOMIC DNA]</scope>
    <source>
        <strain evidence="6">DSM 12489</strain>
    </source>
</reference>
<protein>
    <submittedName>
        <fullName evidence="5">Sensor_kinase_SpoOB-type, alpha-helical domain</fullName>
    </submittedName>
</protein>
<dbReference type="Gene3D" id="1.10.287.130">
    <property type="match status" value="1"/>
</dbReference>
<keyword evidence="2" id="KW-0808">Transferase</keyword>
<dbReference type="GO" id="GO:0000155">
    <property type="term" value="F:phosphorelay sensor kinase activity"/>
    <property type="evidence" value="ECO:0007669"/>
    <property type="project" value="InterPro"/>
</dbReference>
<organism evidence="5 6">
    <name type="scientific">Alicyclobacillus hesperidum</name>
    <dbReference type="NCBI Taxonomy" id="89784"/>
    <lineage>
        <taxon>Bacteria</taxon>
        <taxon>Bacillati</taxon>
        <taxon>Bacillota</taxon>
        <taxon>Bacilli</taxon>
        <taxon>Bacillales</taxon>
        <taxon>Alicyclobacillaceae</taxon>
        <taxon>Alicyclobacillus</taxon>
    </lineage>
</organism>
<dbReference type="EMBL" id="FNOJ01000005">
    <property type="protein sequence ID" value="SDW39697.1"/>
    <property type="molecule type" value="Genomic_DNA"/>
</dbReference>
<name>A0A1H2T7F4_9BACL</name>
<keyword evidence="1" id="KW-0597">Phosphoprotein</keyword>
<keyword evidence="3 5" id="KW-0418">Kinase</keyword>